<dbReference type="FunFam" id="3.40.50.300:FF:000006">
    <property type="entry name" value="DNA-binding transcriptional regulator NtrC"/>
    <property type="match status" value="1"/>
</dbReference>
<dbReference type="FunFam" id="3.40.50.2300:FF:000018">
    <property type="entry name" value="DNA-binding transcriptional regulator NtrC"/>
    <property type="match status" value="1"/>
</dbReference>
<evidence type="ECO:0000256" key="6">
    <source>
        <dbReference type="ARBA" id="ARBA00023163"/>
    </source>
</evidence>
<evidence type="ECO:0000256" key="5">
    <source>
        <dbReference type="ARBA" id="ARBA00023015"/>
    </source>
</evidence>
<organism evidence="10 11">
    <name type="scientific">Desulfobacula phenolica</name>
    <dbReference type="NCBI Taxonomy" id="90732"/>
    <lineage>
        <taxon>Bacteria</taxon>
        <taxon>Pseudomonadati</taxon>
        <taxon>Thermodesulfobacteriota</taxon>
        <taxon>Desulfobacteria</taxon>
        <taxon>Desulfobacterales</taxon>
        <taxon>Desulfobacteraceae</taxon>
        <taxon>Desulfobacula</taxon>
    </lineage>
</organism>
<dbReference type="SMART" id="SM00448">
    <property type="entry name" value="REC"/>
    <property type="match status" value="1"/>
</dbReference>
<dbReference type="AlphaFoldDB" id="A0A1H2IR86"/>
<dbReference type="Pfam" id="PF00158">
    <property type="entry name" value="Sigma54_activat"/>
    <property type="match status" value="1"/>
</dbReference>
<dbReference type="InterPro" id="IPR058031">
    <property type="entry name" value="AAA_lid_NorR"/>
</dbReference>
<evidence type="ECO:0000256" key="3">
    <source>
        <dbReference type="ARBA" id="ARBA00022840"/>
    </source>
</evidence>
<proteinExistence type="predicted"/>
<dbReference type="Gene3D" id="1.10.8.60">
    <property type="match status" value="1"/>
</dbReference>
<dbReference type="SMART" id="SM00382">
    <property type="entry name" value="AAA"/>
    <property type="match status" value="1"/>
</dbReference>
<dbReference type="SUPFAM" id="SSF52540">
    <property type="entry name" value="P-loop containing nucleoside triphosphate hydrolases"/>
    <property type="match status" value="1"/>
</dbReference>
<dbReference type="InterPro" id="IPR027417">
    <property type="entry name" value="P-loop_NTPase"/>
</dbReference>
<evidence type="ECO:0000256" key="2">
    <source>
        <dbReference type="ARBA" id="ARBA00022741"/>
    </source>
</evidence>
<dbReference type="Pfam" id="PF02954">
    <property type="entry name" value="HTH_8"/>
    <property type="match status" value="1"/>
</dbReference>
<feature type="domain" description="Response regulatory" evidence="9">
    <location>
        <begin position="4"/>
        <end position="118"/>
    </location>
</feature>
<dbReference type="Gene3D" id="3.40.50.300">
    <property type="entry name" value="P-loop containing nucleotide triphosphate hydrolases"/>
    <property type="match status" value="1"/>
</dbReference>
<keyword evidence="5" id="KW-0805">Transcription regulation</keyword>
<feature type="modified residue" description="4-aspartylphosphate" evidence="7">
    <location>
        <position position="53"/>
    </location>
</feature>
<dbReference type="InterPro" id="IPR003593">
    <property type="entry name" value="AAA+_ATPase"/>
</dbReference>
<gene>
    <name evidence="10" type="ORF">SAMN04487931_10993</name>
</gene>
<dbReference type="PROSITE" id="PS00675">
    <property type="entry name" value="SIGMA54_INTERACT_1"/>
    <property type="match status" value="1"/>
</dbReference>
<accession>A0A1H2IR86</accession>
<dbReference type="InterPro" id="IPR011006">
    <property type="entry name" value="CheY-like_superfamily"/>
</dbReference>
<keyword evidence="2" id="KW-0547">Nucleotide-binding</keyword>
<dbReference type="Proteomes" id="UP000199608">
    <property type="component" value="Unassembled WGS sequence"/>
</dbReference>
<evidence type="ECO:0000256" key="1">
    <source>
        <dbReference type="ARBA" id="ARBA00022553"/>
    </source>
</evidence>
<dbReference type="PROSITE" id="PS00676">
    <property type="entry name" value="SIGMA54_INTERACT_2"/>
    <property type="match status" value="1"/>
</dbReference>
<sequence length="446" mass="49262">MSDLILLIDDDQSLRRVTEYNLGAKGFIVVTAASGKEGLESFETNTPDLVVTDVKLGDMSGLDILATIKEKAPDIPVIIMTAFGSIEMAVKAMHKGAFNFITKPFDRETLIQSCKKALELSKLQSRTKLLSNEVNRLTGTQGIVSASSVMKELLETASRAANSEATILISGESGTGKEVLARLIHQNSPKRNGPMVAVNCAAIPAGLIESELFGHVKGSFTGAIKDRKGHFQTAAGGTLFLDEIGELTTDIQVKLLRAIQEKEVQAVGSERVKRVDIRIIAATNLDLKQQITQGKFREDLYYRLSVIPLFIPPLRERTEDIPALVKHFLKKFDAPRDVGFSSQALAILKTYHWPGNIREMQNIIERCIILRKQSVIEPEDLQLLVNKPSSSALTPVIPDEGIALEDIEKSYILKALEKANQNRSKAARLLKIPRHVLLYRLEKYGL</sequence>
<dbReference type="GO" id="GO:0006355">
    <property type="term" value="P:regulation of DNA-templated transcription"/>
    <property type="evidence" value="ECO:0007669"/>
    <property type="project" value="InterPro"/>
</dbReference>
<dbReference type="RefSeq" id="WP_092235869.1">
    <property type="nucleotide sequence ID" value="NZ_FNLL01000009.1"/>
</dbReference>
<dbReference type="InterPro" id="IPR025943">
    <property type="entry name" value="Sigma_54_int_dom_ATP-bd_2"/>
</dbReference>
<feature type="domain" description="Sigma-54 factor interaction" evidence="8">
    <location>
        <begin position="143"/>
        <end position="369"/>
    </location>
</feature>
<dbReference type="InterPro" id="IPR001789">
    <property type="entry name" value="Sig_transdc_resp-reg_receiver"/>
</dbReference>
<dbReference type="PANTHER" id="PTHR32071:SF113">
    <property type="entry name" value="ALGINATE BIOSYNTHESIS TRANSCRIPTIONAL REGULATORY PROTEIN ALGB"/>
    <property type="match status" value="1"/>
</dbReference>
<dbReference type="PROSITE" id="PS50045">
    <property type="entry name" value="SIGMA54_INTERACT_4"/>
    <property type="match status" value="1"/>
</dbReference>
<dbReference type="Pfam" id="PF00072">
    <property type="entry name" value="Response_reg"/>
    <property type="match status" value="1"/>
</dbReference>
<dbReference type="PRINTS" id="PR01590">
    <property type="entry name" value="HTHFIS"/>
</dbReference>
<dbReference type="SUPFAM" id="SSF46689">
    <property type="entry name" value="Homeodomain-like"/>
    <property type="match status" value="1"/>
</dbReference>
<keyword evidence="4" id="KW-0902">Two-component regulatory system</keyword>
<dbReference type="EMBL" id="FNLL01000009">
    <property type="protein sequence ID" value="SDU46406.1"/>
    <property type="molecule type" value="Genomic_DNA"/>
</dbReference>
<evidence type="ECO:0000256" key="4">
    <source>
        <dbReference type="ARBA" id="ARBA00023012"/>
    </source>
</evidence>
<dbReference type="CDD" id="cd00009">
    <property type="entry name" value="AAA"/>
    <property type="match status" value="1"/>
</dbReference>
<reference evidence="11" key="1">
    <citation type="submission" date="2016-10" db="EMBL/GenBank/DDBJ databases">
        <authorList>
            <person name="Varghese N."/>
            <person name="Submissions S."/>
        </authorList>
    </citation>
    <scope>NUCLEOTIDE SEQUENCE [LARGE SCALE GENOMIC DNA]</scope>
    <source>
        <strain evidence="11">DSM 3384</strain>
    </source>
</reference>
<name>A0A1H2IR86_9BACT</name>
<dbReference type="Pfam" id="PF25601">
    <property type="entry name" value="AAA_lid_14"/>
    <property type="match status" value="1"/>
</dbReference>
<dbReference type="GO" id="GO:0005524">
    <property type="term" value="F:ATP binding"/>
    <property type="evidence" value="ECO:0007669"/>
    <property type="project" value="UniProtKB-KW"/>
</dbReference>
<dbReference type="InterPro" id="IPR002197">
    <property type="entry name" value="HTH_Fis"/>
</dbReference>
<keyword evidence="11" id="KW-1185">Reference proteome</keyword>
<dbReference type="PANTHER" id="PTHR32071">
    <property type="entry name" value="TRANSCRIPTIONAL REGULATORY PROTEIN"/>
    <property type="match status" value="1"/>
</dbReference>
<dbReference type="InterPro" id="IPR002078">
    <property type="entry name" value="Sigma_54_int"/>
</dbReference>
<dbReference type="InterPro" id="IPR025662">
    <property type="entry name" value="Sigma_54_int_dom_ATP-bd_1"/>
</dbReference>
<evidence type="ECO:0000313" key="11">
    <source>
        <dbReference type="Proteomes" id="UP000199608"/>
    </source>
</evidence>
<keyword evidence="3" id="KW-0067">ATP-binding</keyword>
<dbReference type="PROSITE" id="PS50110">
    <property type="entry name" value="RESPONSE_REGULATORY"/>
    <property type="match status" value="1"/>
</dbReference>
<evidence type="ECO:0000256" key="7">
    <source>
        <dbReference type="PROSITE-ProRule" id="PRU00169"/>
    </source>
</evidence>
<dbReference type="GO" id="GO:0000160">
    <property type="term" value="P:phosphorelay signal transduction system"/>
    <property type="evidence" value="ECO:0007669"/>
    <property type="project" value="UniProtKB-KW"/>
</dbReference>
<protein>
    <submittedName>
        <fullName evidence="10">Regulatory protein, Fis family</fullName>
    </submittedName>
</protein>
<dbReference type="Gene3D" id="1.10.10.60">
    <property type="entry name" value="Homeodomain-like"/>
    <property type="match status" value="1"/>
</dbReference>
<dbReference type="SUPFAM" id="SSF52172">
    <property type="entry name" value="CheY-like"/>
    <property type="match status" value="1"/>
</dbReference>
<keyword evidence="1 7" id="KW-0597">Phosphoprotein</keyword>
<keyword evidence="6" id="KW-0804">Transcription</keyword>
<dbReference type="Gene3D" id="3.40.50.2300">
    <property type="match status" value="1"/>
</dbReference>
<evidence type="ECO:0000313" key="10">
    <source>
        <dbReference type="EMBL" id="SDU46406.1"/>
    </source>
</evidence>
<dbReference type="InterPro" id="IPR009057">
    <property type="entry name" value="Homeodomain-like_sf"/>
</dbReference>
<evidence type="ECO:0000259" key="9">
    <source>
        <dbReference type="PROSITE" id="PS50110"/>
    </source>
</evidence>
<dbReference type="GO" id="GO:0043565">
    <property type="term" value="F:sequence-specific DNA binding"/>
    <property type="evidence" value="ECO:0007669"/>
    <property type="project" value="InterPro"/>
</dbReference>
<evidence type="ECO:0000259" key="8">
    <source>
        <dbReference type="PROSITE" id="PS50045"/>
    </source>
</evidence>